<dbReference type="InterPro" id="IPR042485">
    <property type="entry name" value="T7SS_EccB_R3"/>
</dbReference>
<evidence type="ECO:0000256" key="3">
    <source>
        <dbReference type="ARBA" id="ARBA00022475"/>
    </source>
</evidence>
<keyword evidence="6" id="KW-0378">Hydrolase</keyword>
<keyword evidence="7" id="KW-0067">ATP-binding</keyword>
<dbReference type="PANTHER" id="PTHR40765:SF2">
    <property type="entry name" value="ESX-2 SECRETION SYSTEM ATPASE ECCB2"/>
    <property type="match status" value="1"/>
</dbReference>
<evidence type="ECO:0000256" key="1">
    <source>
        <dbReference type="ARBA" id="ARBA00004162"/>
    </source>
</evidence>
<accession>A0ABX0XRR5</accession>
<dbReference type="RefSeq" id="WP_167923576.1">
    <property type="nucleotide sequence ID" value="NZ_JAATVY010000002.1"/>
</dbReference>
<feature type="transmembrane region" description="Helical" evidence="10">
    <location>
        <begin position="37"/>
        <end position="61"/>
    </location>
</feature>
<gene>
    <name evidence="11" type="primary">eccB</name>
    <name evidence="11" type="ORF">HC031_02775</name>
</gene>
<keyword evidence="12" id="KW-1185">Reference proteome</keyword>
<comment type="caution">
    <text evidence="11">The sequence shown here is derived from an EMBL/GenBank/DDBJ whole genome shotgun (WGS) entry which is preliminary data.</text>
</comment>
<evidence type="ECO:0000256" key="2">
    <source>
        <dbReference type="ARBA" id="ARBA00008149"/>
    </source>
</evidence>
<evidence type="ECO:0000256" key="8">
    <source>
        <dbReference type="ARBA" id="ARBA00022989"/>
    </source>
</evidence>
<sequence>MPSRQDQLHSYQFSVQRVVAALVMRETDPAQSPFRRVAGATMAGAIVAALALAGAALYGVYAGGGGDWRKAGQVIIEKDSGARYVYYKGDQKLHPVINYTSALLLADAARPTVVTWSRSAIDRAQLGAPMGIQGAPDSLPDQHHLARPPWTLCSQKASDAAGNTGAASPRSVLYVGGAVDGGQALAPARGGNSPDGLLVSTPDSRRYLVYDNHRYQLVQPELVAKAFFWSAKPVLPVSPALINVLPSGPDLRPPSIPGRGGKSPALPGAKVGQVYHLRNNGQAVRYAVALADGLAEITDAQAKLLLADPETPKGPQGLDTELPDYSSAVQSHTGLSSAPPFTVAPEIRTAGSVCASIPDAKGVSKVLVDPRLPDQSGAATTPTRTGSGVLLADQVVVAGRGALVTAVASPGDPSGALSIISDLGVRYPLGSRDVLAKFGYDGVTPAAMPAELVALLPVGPALDPEDAQQAAGS</sequence>
<dbReference type="NCBIfam" id="TIGR03919">
    <property type="entry name" value="T7SS_EccB"/>
    <property type="match status" value="1"/>
</dbReference>
<keyword evidence="3" id="KW-1003">Cell membrane</keyword>
<dbReference type="Gene3D" id="2.40.50.910">
    <property type="entry name" value="Type VII secretion system EccB, repeat 3 domain"/>
    <property type="match status" value="1"/>
</dbReference>
<evidence type="ECO:0000256" key="9">
    <source>
        <dbReference type="ARBA" id="ARBA00023136"/>
    </source>
</evidence>
<keyword evidence="9 10" id="KW-0472">Membrane</keyword>
<protein>
    <submittedName>
        <fullName evidence="11">Type VII secretion protein EccB</fullName>
    </submittedName>
</protein>
<dbReference type="Gene3D" id="3.30.2390.20">
    <property type="entry name" value="Type VII secretion system EccB, repeat 1 domain"/>
    <property type="match status" value="1"/>
</dbReference>
<evidence type="ECO:0000313" key="11">
    <source>
        <dbReference type="EMBL" id="NJC68653.1"/>
    </source>
</evidence>
<evidence type="ECO:0000256" key="6">
    <source>
        <dbReference type="ARBA" id="ARBA00022801"/>
    </source>
</evidence>
<comment type="similarity">
    <text evidence="2">Belongs to the EccB family.</text>
</comment>
<keyword evidence="8 10" id="KW-1133">Transmembrane helix</keyword>
<dbReference type="EMBL" id="JAATVY010000002">
    <property type="protein sequence ID" value="NJC68653.1"/>
    <property type="molecule type" value="Genomic_DNA"/>
</dbReference>
<comment type="subcellular location">
    <subcellularLocation>
        <location evidence="1">Cell membrane</location>
        <topology evidence="1">Single-pass membrane protein</topology>
    </subcellularLocation>
</comment>
<dbReference type="Pfam" id="PF05108">
    <property type="entry name" value="T7SS_ESX1_EccB"/>
    <property type="match status" value="1"/>
</dbReference>
<name>A0ABX0XRR5_9ACTN</name>
<evidence type="ECO:0000256" key="5">
    <source>
        <dbReference type="ARBA" id="ARBA00022741"/>
    </source>
</evidence>
<evidence type="ECO:0000313" key="12">
    <source>
        <dbReference type="Proteomes" id="UP000722989"/>
    </source>
</evidence>
<dbReference type="InterPro" id="IPR007795">
    <property type="entry name" value="T7SS_EccB"/>
</dbReference>
<dbReference type="InterPro" id="IPR044857">
    <property type="entry name" value="T7SS_EccB_R1"/>
</dbReference>
<keyword evidence="4 10" id="KW-0812">Transmembrane</keyword>
<dbReference type="Proteomes" id="UP000722989">
    <property type="component" value="Unassembled WGS sequence"/>
</dbReference>
<evidence type="ECO:0000256" key="7">
    <source>
        <dbReference type="ARBA" id="ARBA00022840"/>
    </source>
</evidence>
<organism evidence="11 12">
    <name type="scientific">Planosporangium thailandense</name>
    <dbReference type="NCBI Taxonomy" id="765197"/>
    <lineage>
        <taxon>Bacteria</taxon>
        <taxon>Bacillati</taxon>
        <taxon>Actinomycetota</taxon>
        <taxon>Actinomycetes</taxon>
        <taxon>Micromonosporales</taxon>
        <taxon>Micromonosporaceae</taxon>
        <taxon>Planosporangium</taxon>
    </lineage>
</organism>
<keyword evidence="5" id="KW-0547">Nucleotide-binding</keyword>
<dbReference type="PANTHER" id="PTHR40765">
    <property type="entry name" value="ESX-2 SECRETION SYSTEM ATPASE ECCB2"/>
    <property type="match status" value="1"/>
</dbReference>
<evidence type="ECO:0000256" key="4">
    <source>
        <dbReference type="ARBA" id="ARBA00022692"/>
    </source>
</evidence>
<proteinExistence type="inferred from homology"/>
<reference evidence="11 12" key="1">
    <citation type="submission" date="2020-03" db="EMBL/GenBank/DDBJ databases">
        <title>WGS of the type strain of Planosporangium spp.</title>
        <authorList>
            <person name="Thawai C."/>
        </authorList>
    </citation>
    <scope>NUCLEOTIDE SEQUENCE [LARGE SCALE GENOMIC DNA]</scope>
    <source>
        <strain evidence="11 12">TBRC 5610</strain>
    </source>
</reference>
<evidence type="ECO:0000256" key="10">
    <source>
        <dbReference type="SAM" id="Phobius"/>
    </source>
</evidence>